<dbReference type="RefSeq" id="WP_160037514.1">
    <property type="nucleotide sequence ID" value="NZ_BORQ01000001.1"/>
</dbReference>
<proteinExistence type="predicted"/>
<evidence type="ECO:0000313" key="6">
    <source>
        <dbReference type="Proteomes" id="UP000679779"/>
    </source>
</evidence>
<evidence type="ECO:0000256" key="4">
    <source>
        <dbReference type="ARBA" id="ARBA00022842"/>
    </source>
</evidence>
<comment type="cofactor">
    <cofactor evidence="1">
        <name>Mg(2+)</name>
        <dbReference type="ChEBI" id="CHEBI:18420"/>
    </cofactor>
</comment>
<dbReference type="Gene3D" id="3.40.50.1000">
    <property type="entry name" value="HAD superfamily/HAD-like"/>
    <property type="match status" value="1"/>
</dbReference>
<dbReference type="Pfam" id="PF00702">
    <property type="entry name" value="Hydrolase"/>
    <property type="match status" value="1"/>
</dbReference>
<dbReference type="NCBIfam" id="TIGR01549">
    <property type="entry name" value="HAD-SF-IA-v1"/>
    <property type="match status" value="1"/>
</dbReference>
<dbReference type="InterPro" id="IPR051400">
    <property type="entry name" value="HAD-like_hydrolase"/>
</dbReference>
<dbReference type="InterPro" id="IPR036412">
    <property type="entry name" value="HAD-like_sf"/>
</dbReference>
<keyword evidence="2" id="KW-0479">Metal-binding</keyword>
<dbReference type="PANTHER" id="PTHR46470">
    <property type="entry name" value="N-ACYLNEURAMINATE-9-PHOSPHATASE"/>
    <property type="match status" value="1"/>
</dbReference>
<dbReference type="GO" id="GO:0016791">
    <property type="term" value="F:phosphatase activity"/>
    <property type="evidence" value="ECO:0007669"/>
    <property type="project" value="TreeGrafter"/>
</dbReference>
<protein>
    <recommendedName>
        <fullName evidence="7">Haloacid dehalogenase-like hydrolase</fullName>
    </recommendedName>
</protein>
<dbReference type="GO" id="GO:0046872">
    <property type="term" value="F:metal ion binding"/>
    <property type="evidence" value="ECO:0007669"/>
    <property type="project" value="UniProtKB-KW"/>
</dbReference>
<evidence type="ECO:0000313" key="5">
    <source>
        <dbReference type="EMBL" id="GIO29841.1"/>
    </source>
</evidence>
<keyword evidence="3" id="KW-0378">Hydrolase</keyword>
<dbReference type="PANTHER" id="PTHR46470:SF2">
    <property type="entry name" value="GLYCERALDEHYDE 3-PHOSPHATE PHOSPHATASE"/>
    <property type="match status" value="1"/>
</dbReference>
<name>A0A919XBY1_9BACL</name>
<dbReference type="Proteomes" id="UP000679779">
    <property type="component" value="Unassembled WGS sequence"/>
</dbReference>
<gene>
    <name evidence="5" type="ORF">J2TS6_09820</name>
</gene>
<dbReference type="EMBL" id="BORQ01000001">
    <property type="protein sequence ID" value="GIO29841.1"/>
    <property type="molecule type" value="Genomic_DNA"/>
</dbReference>
<evidence type="ECO:0000256" key="3">
    <source>
        <dbReference type="ARBA" id="ARBA00022801"/>
    </source>
</evidence>
<organism evidence="5 6">
    <name type="scientific">Paenibacillus albilobatus</name>
    <dbReference type="NCBI Taxonomy" id="2716884"/>
    <lineage>
        <taxon>Bacteria</taxon>
        <taxon>Bacillati</taxon>
        <taxon>Bacillota</taxon>
        <taxon>Bacilli</taxon>
        <taxon>Bacillales</taxon>
        <taxon>Paenibacillaceae</taxon>
        <taxon>Paenibacillus</taxon>
    </lineage>
</organism>
<reference evidence="5" key="1">
    <citation type="submission" date="2021-03" db="EMBL/GenBank/DDBJ databases">
        <title>Antimicrobial resistance genes in bacteria isolated from Japanese honey, and their potential for conferring macrolide and lincosamide resistance in the American foulbrood pathogen Paenibacillus larvae.</title>
        <authorList>
            <person name="Okamoto M."/>
            <person name="Kumagai M."/>
            <person name="Kanamori H."/>
            <person name="Takamatsu D."/>
        </authorList>
    </citation>
    <scope>NUCLEOTIDE SEQUENCE</scope>
    <source>
        <strain evidence="5">J2TS6</strain>
    </source>
</reference>
<comment type="caution">
    <text evidence="5">The sequence shown here is derived from an EMBL/GenBank/DDBJ whole genome shotgun (WGS) entry which is preliminary data.</text>
</comment>
<sequence>MIQAVLFDLDGIISNGFGRFQMNNVHGLGIGHYFDGILISETEGIRKSDTEIFQKALQRLGGRPHEAIFVGDSVPSSQ</sequence>
<dbReference type="InterPro" id="IPR006439">
    <property type="entry name" value="HAD-SF_hydro_IA"/>
</dbReference>
<keyword evidence="6" id="KW-1185">Reference proteome</keyword>
<evidence type="ECO:0008006" key="7">
    <source>
        <dbReference type="Google" id="ProtNLM"/>
    </source>
</evidence>
<evidence type="ECO:0000256" key="2">
    <source>
        <dbReference type="ARBA" id="ARBA00022723"/>
    </source>
</evidence>
<keyword evidence="4" id="KW-0460">Magnesium</keyword>
<dbReference type="AlphaFoldDB" id="A0A919XBY1"/>
<accession>A0A919XBY1</accession>
<dbReference type="InterPro" id="IPR023214">
    <property type="entry name" value="HAD_sf"/>
</dbReference>
<evidence type="ECO:0000256" key="1">
    <source>
        <dbReference type="ARBA" id="ARBA00001946"/>
    </source>
</evidence>
<dbReference type="GO" id="GO:0044281">
    <property type="term" value="P:small molecule metabolic process"/>
    <property type="evidence" value="ECO:0007669"/>
    <property type="project" value="UniProtKB-ARBA"/>
</dbReference>
<dbReference type="SUPFAM" id="SSF56784">
    <property type="entry name" value="HAD-like"/>
    <property type="match status" value="1"/>
</dbReference>